<accession>A0A0C1ZAM6</accession>
<dbReference type="InterPro" id="IPR025562">
    <property type="entry name" value="Tae4"/>
</dbReference>
<evidence type="ECO:0008006" key="3">
    <source>
        <dbReference type="Google" id="ProtNLM"/>
    </source>
</evidence>
<proteinExistence type="predicted"/>
<dbReference type="Pfam" id="PF14113">
    <property type="entry name" value="Tae4"/>
    <property type="match status" value="1"/>
</dbReference>
<dbReference type="PATRIC" id="fig|1229493.5.peg.102"/>
<reference evidence="1 2" key="1">
    <citation type="submission" date="2014-07" db="EMBL/GenBank/DDBJ databases">
        <title>Unique and conserved regions in Vibrio harveyi and related species in comparison with the shrimp pathogen Vibrio harveyi CAIM 1792.</title>
        <authorList>
            <person name="Espinoza-Valles I."/>
            <person name="Vora G."/>
            <person name="Leekitcharoenphon P."/>
            <person name="Ussery D."/>
            <person name="Hoj L."/>
            <person name="Gomez-Gil B."/>
        </authorList>
    </citation>
    <scope>NUCLEOTIDE SEQUENCE [LARGE SCALE GENOMIC DNA]</scope>
    <source>
        <strain evidence="2">CAIM 1854 / LMG 25443</strain>
    </source>
</reference>
<dbReference type="AlphaFoldDB" id="A0A0C1ZAM6"/>
<comment type="caution">
    <text evidence="1">The sequence shown here is derived from an EMBL/GenBank/DDBJ whole genome shotgun (WGS) entry which is preliminary data.</text>
</comment>
<sequence length="159" mass="17818">MAARPSLLKMKVAFAKVNRDVSEVGAIIGGKVNHNINVLTPEQGRFENACAIRMSYALNYAGFKVPYIKNKTVSGGQGNWYIYRVKDLINFLYQKFGEPELVVQSPNANKLSEYKGILVVDVDTWLDASGHASIWTGSRCTDSCYFPDAKKAYLWKLED</sequence>
<evidence type="ECO:0000313" key="1">
    <source>
        <dbReference type="EMBL" id="KIF54150.1"/>
    </source>
</evidence>
<organism evidence="1 2">
    <name type="scientific">Vibrio owensii CAIM 1854 = LMG 25443</name>
    <dbReference type="NCBI Taxonomy" id="1229493"/>
    <lineage>
        <taxon>Bacteria</taxon>
        <taxon>Pseudomonadati</taxon>
        <taxon>Pseudomonadota</taxon>
        <taxon>Gammaproteobacteria</taxon>
        <taxon>Vibrionales</taxon>
        <taxon>Vibrionaceae</taxon>
        <taxon>Vibrio</taxon>
    </lineage>
</organism>
<name>A0A0C1ZAM6_9VIBR</name>
<dbReference type="Proteomes" id="UP000031586">
    <property type="component" value="Unassembled WGS sequence"/>
</dbReference>
<dbReference type="RefSeq" id="WP_020198146.1">
    <property type="nucleotide sequence ID" value="NZ_BAOH01000255.1"/>
</dbReference>
<dbReference type="Gene3D" id="3.90.1720.70">
    <property type="match status" value="1"/>
</dbReference>
<protein>
    <recommendedName>
        <fullName evidence="3">Cytoplasmic protein</fullName>
    </recommendedName>
</protein>
<dbReference type="EMBL" id="JPRD01000010">
    <property type="protein sequence ID" value="KIF54150.1"/>
    <property type="molecule type" value="Genomic_DNA"/>
</dbReference>
<evidence type="ECO:0000313" key="2">
    <source>
        <dbReference type="Proteomes" id="UP000031586"/>
    </source>
</evidence>
<gene>
    <name evidence="1" type="ORF">H735_05255</name>
</gene>